<reference evidence="5 6" key="2">
    <citation type="submission" date="2014-12" db="EMBL/GenBank/DDBJ databases">
        <authorList>
            <person name="Jaenicke S."/>
        </authorList>
    </citation>
    <scope>NUCLEOTIDE SEQUENCE [LARGE SCALE GENOMIC DNA]</scope>
</reference>
<protein>
    <submittedName>
        <fullName evidence="3">Replication protein A</fullName>
    </submittedName>
</protein>
<feature type="domain" description="Initiator Rep protein WH1" evidence="2">
    <location>
        <begin position="3"/>
        <end position="40"/>
    </location>
</feature>
<dbReference type="Gene3D" id="1.10.10.10">
    <property type="entry name" value="Winged helix-like DNA-binding domain superfamily/Winged helix DNA-binding domain"/>
    <property type="match status" value="1"/>
</dbReference>
<organism evidence="3 6">
    <name type="scientific">Helicobacter ailurogastricus</name>
    <dbReference type="NCBI Taxonomy" id="1578720"/>
    <lineage>
        <taxon>Bacteria</taxon>
        <taxon>Pseudomonadati</taxon>
        <taxon>Campylobacterota</taxon>
        <taxon>Epsilonproteobacteria</taxon>
        <taxon>Campylobacterales</taxon>
        <taxon>Helicobacteraceae</taxon>
        <taxon>Helicobacter</taxon>
    </lineage>
</organism>
<dbReference type="GO" id="GO:0006270">
    <property type="term" value="P:DNA replication initiation"/>
    <property type="evidence" value="ECO:0007669"/>
    <property type="project" value="InterPro"/>
</dbReference>
<name>A0A0K2X9W2_9HELI</name>
<reference evidence="3" key="1">
    <citation type="submission" date="2014-12" db="EMBL/GenBank/DDBJ databases">
        <title>Whole genome sequences of four Staphylococcus schleiferi canine isolates.</title>
        <authorList>
            <person name="Misic A.M."/>
            <person name="Cain C."/>
            <person name="Morris D.O."/>
            <person name="Rankin S."/>
            <person name="Beiting D."/>
        </authorList>
    </citation>
    <scope>NUCLEOTIDE SEQUENCE</scope>
    <source>
        <strain evidence="3">ASB13</strain>
        <strain evidence="4">ASB9</strain>
    </source>
</reference>
<dbReference type="InterPro" id="IPR036390">
    <property type="entry name" value="WH_DNA-bd_sf"/>
</dbReference>
<dbReference type="RefSeq" id="WP_197271603.1">
    <property type="nucleotide sequence ID" value="NZ_CDMH01000047.1"/>
</dbReference>
<dbReference type="Proteomes" id="UP000041394">
    <property type="component" value="Unassembled WGS sequence"/>
</dbReference>
<evidence type="ECO:0000313" key="5">
    <source>
        <dbReference type="Proteomes" id="UP000041394"/>
    </source>
</evidence>
<dbReference type="EMBL" id="CDMH01000047">
    <property type="protein sequence ID" value="CRF42856.1"/>
    <property type="molecule type" value="Genomic_DNA"/>
</dbReference>
<sequence length="254" mass="29721">MPPRAIEYYNYLHGNFTSFELLEFQNISGKYAKTLYRLLKQWKSTGVPPKMEWGEFRELMGISNNIKLLRVLERDILRPATQELHKLPHFENLCYEKIKTKGMGNRITHIQFYFQPLTKTSKDREQAKRDLRTIAWEIRSKKAVQQLKRSQKQAKQAKLDDGMLEVLGMAFYKPKDPSVVLVVDGIQPAKDGYEILVKYYSNNGVPAVLKIKDITYTETNKLRVDIQDIDKPHKILNPFTFDDVKHFNLLFLAP</sequence>
<dbReference type="Proteomes" id="UP000045175">
    <property type="component" value="Unassembled WGS sequence"/>
</dbReference>
<accession>A0A0K2X9W2</accession>
<dbReference type="EMBL" id="CDMN01000037">
    <property type="protein sequence ID" value="CRF44424.1"/>
    <property type="molecule type" value="Genomic_DNA"/>
</dbReference>
<evidence type="ECO:0000313" key="6">
    <source>
        <dbReference type="Proteomes" id="UP000045175"/>
    </source>
</evidence>
<evidence type="ECO:0000313" key="4">
    <source>
        <dbReference type="EMBL" id="CRF44424.1"/>
    </source>
</evidence>
<evidence type="ECO:0000256" key="1">
    <source>
        <dbReference type="ARBA" id="ARBA00038283"/>
    </source>
</evidence>
<dbReference type="Pfam" id="PF01051">
    <property type="entry name" value="Rep3_N"/>
    <property type="match status" value="1"/>
</dbReference>
<gene>
    <name evidence="3" type="ORF">HAL013_10660</name>
    <name evidence="4" type="ORF">HAL09_10060</name>
</gene>
<dbReference type="InterPro" id="IPR000525">
    <property type="entry name" value="Initiator_Rep_WH1"/>
</dbReference>
<proteinExistence type="inferred from homology"/>
<dbReference type="AlphaFoldDB" id="A0A0K2X9W2"/>
<dbReference type="GO" id="GO:0003887">
    <property type="term" value="F:DNA-directed DNA polymerase activity"/>
    <property type="evidence" value="ECO:0007669"/>
    <property type="project" value="InterPro"/>
</dbReference>
<evidence type="ECO:0000259" key="2">
    <source>
        <dbReference type="Pfam" id="PF01051"/>
    </source>
</evidence>
<evidence type="ECO:0000313" key="3">
    <source>
        <dbReference type="EMBL" id="CRF42856.1"/>
    </source>
</evidence>
<dbReference type="Pfam" id="PF21205">
    <property type="entry name" value="Rep3_C"/>
    <property type="match status" value="1"/>
</dbReference>
<comment type="similarity">
    <text evidence="1">Belongs to the initiator RepB protein family.</text>
</comment>
<dbReference type="SUPFAM" id="SSF46785">
    <property type="entry name" value="Winged helix' DNA-binding domain"/>
    <property type="match status" value="1"/>
</dbReference>
<dbReference type="InterPro" id="IPR036388">
    <property type="entry name" value="WH-like_DNA-bd_sf"/>
</dbReference>